<sequence>MTERATTEAGPQGLASRLMDSGALTSDWLPAYQAVLRESFVPDVIWPGVGPADGGPVAGIDRRTDPEGWFRTVYSDTSLTTQWDDGTHTGTYRGNIPTCSNSQPTMVFSMLAALDVQPGCKVLEVGTGTGWNAALLSERVGCDHVTTIEFDPENAATARARLDAAGYHPVAIVGDGSQGWPGRAPYDRVLITASLREIPADIIRQTRPGGIIVSPYATEYGGEAVVRLTVQEDGSASGPFVGSSAFMRLRQQRAYRTHVKTYLGGKPWPADGRRTTTSLSPEDAADWLPMFVIGLQTQGMFPYPEKLEGGRYTLWLRDTQVTSWASIDFVPGAEEFEVHHSGPRELWSEVTAAHAWWDDQGRPEFERFGLTVRPDGTTLAWLDSPEHPVPAVG</sequence>
<protein>
    <recommendedName>
        <fullName evidence="4">Protein-L-isoaspartate O-methyltransferase</fullName>
        <ecNumber evidence="3">2.1.1.77</ecNumber>
    </recommendedName>
    <alternativeName>
        <fullName evidence="11">L-isoaspartyl protein carboxyl methyltransferase</fullName>
    </alternativeName>
    <alternativeName>
        <fullName evidence="9">Protein L-isoaspartyl methyltransferase</fullName>
    </alternativeName>
    <alternativeName>
        <fullName evidence="10">Protein-beta-aspartate methyltransferase</fullName>
    </alternativeName>
</protein>
<comment type="similarity">
    <text evidence="2">Belongs to the methyltransferase superfamily. L-isoaspartyl/D-aspartyl protein methyltransferase family.</text>
</comment>
<evidence type="ECO:0000313" key="12">
    <source>
        <dbReference type="EMBL" id="GGZ50889.1"/>
    </source>
</evidence>
<reference evidence="12" key="1">
    <citation type="journal article" date="2014" name="Int. J. Syst. Evol. Microbiol.">
        <title>Complete genome sequence of Corynebacterium casei LMG S-19264T (=DSM 44701T), isolated from a smear-ripened cheese.</title>
        <authorList>
            <consortium name="US DOE Joint Genome Institute (JGI-PGF)"/>
            <person name="Walter F."/>
            <person name="Albersmeier A."/>
            <person name="Kalinowski J."/>
            <person name="Ruckert C."/>
        </authorList>
    </citation>
    <scope>NUCLEOTIDE SEQUENCE</scope>
    <source>
        <strain evidence="12">JCM 4834</strain>
    </source>
</reference>
<dbReference type="RefSeq" id="WP_229885939.1">
    <property type="nucleotide sequence ID" value="NZ_BMVX01000002.1"/>
</dbReference>
<keyword evidence="7" id="KW-0808">Transferase</keyword>
<dbReference type="SUPFAM" id="SSF53335">
    <property type="entry name" value="S-adenosyl-L-methionine-dependent methyltransferases"/>
    <property type="match status" value="1"/>
</dbReference>
<dbReference type="Pfam" id="PF01135">
    <property type="entry name" value="PCMT"/>
    <property type="match status" value="1"/>
</dbReference>
<dbReference type="PANTHER" id="PTHR11579">
    <property type="entry name" value="PROTEIN-L-ISOASPARTATE O-METHYLTRANSFERASE"/>
    <property type="match status" value="1"/>
</dbReference>
<dbReference type="PANTHER" id="PTHR11579:SF0">
    <property type="entry name" value="PROTEIN-L-ISOASPARTATE(D-ASPARTATE) O-METHYLTRANSFERASE"/>
    <property type="match status" value="1"/>
</dbReference>
<evidence type="ECO:0000256" key="5">
    <source>
        <dbReference type="ARBA" id="ARBA00022490"/>
    </source>
</evidence>
<dbReference type="GO" id="GO:0032259">
    <property type="term" value="P:methylation"/>
    <property type="evidence" value="ECO:0007669"/>
    <property type="project" value="UniProtKB-KW"/>
</dbReference>
<dbReference type="EMBL" id="BMVX01000002">
    <property type="protein sequence ID" value="GGZ50889.1"/>
    <property type="molecule type" value="Genomic_DNA"/>
</dbReference>
<dbReference type="GO" id="GO:0004719">
    <property type="term" value="F:protein-L-isoaspartate (D-aspartate) O-methyltransferase activity"/>
    <property type="evidence" value="ECO:0007669"/>
    <property type="project" value="UniProtKB-EC"/>
</dbReference>
<evidence type="ECO:0000256" key="1">
    <source>
        <dbReference type="ARBA" id="ARBA00004496"/>
    </source>
</evidence>
<dbReference type="GO" id="GO:0005737">
    <property type="term" value="C:cytoplasm"/>
    <property type="evidence" value="ECO:0007669"/>
    <property type="project" value="UniProtKB-SubCell"/>
</dbReference>
<dbReference type="CDD" id="cd02440">
    <property type="entry name" value="AdoMet_MTases"/>
    <property type="match status" value="1"/>
</dbReference>
<proteinExistence type="inferred from homology"/>
<comment type="subcellular location">
    <subcellularLocation>
        <location evidence="1">Cytoplasm</location>
    </subcellularLocation>
</comment>
<keyword evidence="8" id="KW-0949">S-adenosyl-L-methionine</keyword>
<name>A0A918V0A0_9ACTN</name>
<keyword evidence="5" id="KW-0963">Cytoplasm</keyword>
<evidence type="ECO:0000256" key="11">
    <source>
        <dbReference type="ARBA" id="ARBA00031350"/>
    </source>
</evidence>
<dbReference type="AlphaFoldDB" id="A0A918V0A0"/>
<dbReference type="InterPro" id="IPR029063">
    <property type="entry name" value="SAM-dependent_MTases_sf"/>
</dbReference>
<evidence type="ECO:0000256" key="2">
    <source>
        <dbReference type="ARBA" id="ARBA00005369"/>
    </source>
</evidence>
<evidence type="ECO:0000256" key="4">
    <source>
        <dbReference type="ARBA" id="ARBA00013346"/>
    </source>
</evidence>
<evidence type="ECO:0000256" key="10">
    <source>
        <dbReference type="ARBA" id="ARBA00031323"/>
    </source>
</evidence>
<evidence type="ECO:0000256" key="8">
    <source>
        <dbReference type="ARBA" id="ARBA00022691"/>
    </source>
</evidence>
<evidence type="ECO:0000256" key="3">
    <source>
        <dbReference type="ARBA" id="ARBA00011890"/>
    </source>
</evidence>
<dbReference type="Proteomes" id="UP000634660">
    <property type="component" value="Unassembled WGS sequence"/>
</dbReference>
<evidence type="ECO:0000256" key="6">
    <source>
        <dbReference type="ARBA" id="ARBA00022603"/>
    </source>
</evidence>
<dbReference type="InterPro" id="IPR000682">
    <property type="entry name" value="PCMT"/>
</dbReference>
<organism evidence="12 13">
    <name type="scientific">Streptomyces subrutilus</name>
    <dbReference type="NCBI Taxonomy" id="36818"/>
    <lineage>
        <taxon>Bacteria</taxon>
        <taxon>Bacillati</taxon>
        <taxon>Actinomycetota</taxon>
        <taxon>Actinomycetes</taxon>
        <taxon>Kitasatosporales</taxon>
        <taxon>Streptomycetaceae</taxon>
        <taxon>Streptomyces</taxon>
    </lineage>
</organism>
<reference evidence="12" key="2">
    <citation type="submission" date="2020-09" db="EMBL/GenBank/DDBJ databases">
        <authorList>
            <person name="Sun Q."/>
            <person name="Ohkuma M."/>
        </authorList>
    </citation>
    <scope>NUCLEOTIDE SEQUENCE</scope>
    <source>
        <strain evidence="12">JCM 4834</strain>
    </source>
</reference>
<evidence type="ECO:0000256" key="9">
    <source>
        <dbReference type="ARBA" id="ARBA00030757"/>
    </source>
</evidence>
<accession>A0A918V0A0</accession>
<evidence type="ECO:0000313" key="13">
    <source>
        <dbReference type="Proteomes" id="UP000634660"/>
    </source>
</evidence>
<gene>
    <name evidence="12" type="primary">pcm</name>
    <name evidence="12" type="ORF">GCM10010371_08230</name>
</gene>
<dbReference type="EC" id="2.1.1.77" evidence="3"/>
<keyword evidence="6" id="KW-0489">Methyltransferase</keyword>
<dbReference type="Gene3D" id="3.40.50.150">
    <property type="entry name" value="Vaccinia Virus protein VP39"/>
    <property type="match status" value="1"/>
</dbReference>
<evidence type="ECO:0000256" key="7">
    <source>
        <dbReference type="ARBA" id="ARBA00022679"/>
    </source>
</evidence>
<comment type="caution">
    <text evidence="12">The sequence shown here is derived from an EMBL/GenBank/DDBJ whole genome shotgun (WGS) entry which is preliminary data.</text>
</comment>